<dbReference type="SUPFAM" id="SSF116726">
    <property type="entry name" value="TrkA C-terminal domain-like"/>
    <property type="match status" value="1"/>
</dbReference>
<name>A0ABX2A6W3_9MICO</name>
<comment type="caution">
    <text evidence="12">The sequence shown here is derived from an EMBL/GenBank/DDBJ whole genome shotgun (WGS) entry which is preliminary data.</text>
</comment>
<feature type="transmembrane region" description="Helical" evidence="10">
    <location>
        <begin position="332"/>
        <end position="356"/>
    </location>
</feature>
<dbReference type="NCBIfam" id="NF003716">
    <property type="entry name" value="PRK05326.1-3"/>
    <property type="match status" value="1"/>
</dbReference>
<dbReference type="InterPro" id="IPR038770">
    <property type="entry name" value="Na+/solute_symporter_sf"/>
</dbReference>
<dbReference type="Pfam" id="PF00999">
    <property type="entry name" value="Na_H_Exchanger"/>
    <property type="match status" value="1"/>
</dbReference>
<feature type="transmembrane region" description="Helical" evidence="10">
    <location>
        <begin position="244"/>
        <end position="262"/>
    </location>
</feature>
<evidence type="ECO:0000313" key="13">
    <source>
        <dbReference type="Proteomes" id="UP000757540"/>
    </source>
</evidence>
<keyword evidence="4" id="KW-1003">Cell membrane</keyword>
<feature type="transmembrane region" description="Helical" evidence="10">
    <location>
        <begin position="61"/>
        <end position="81"/>
    </location>
</feature>
<feature type="transmembrane region" description="Helical" evidence="10">
    <location>
        <begin position="121"/>
        <end position="142"/>
    </location>
</feature>
<feature type="region of interest" description="Disordered" evidence="9">
    <location>
        <begin position="485"/>
        <end position="506"/>
    </location>
</feature>
<evidence type="ECO:0000256" key="3">
    <source>
        <dbReference type="ARBA" id="ARBA00022449"/>
    </source>
</evidence>
<organism evidence="12 13">
    <name type="scientific">Isoptericola halotolerans</name>
    <dbReference type="NCBI Taxonomy" id="300560"/>
    <lineage>
        <taxon>Bacteria</taxon>
        <taxon>Bacillati</taxon>
        <taxon>Actinomycetota</taxon>
        <taxon>Actinomycetes</taxon>
        <taxon>Micrococcales</taxon>
        <taxon>Promicromonosporaceae</taxon>
        <taxon>Isoptericola</taxon>
    </lineage>
</organism>
<evidence type="ECO:0000256" key="6">
    <source>
        <dbReference type="ARBA" id="ARBA00022989"/>
    </source>
</evidence>
<feature type="transmembrane region" description="Helical" evidence="10">
    <location>
        <begin position="274"/>
        <end position="291"/>
    </location>
</feature>
<evidence type="ECO:0000256" key="2">
    <source>
        <dbReference type="ARBA" id="ARBA00022448"/>
    </source>
</evidence>
<protein>
    <submittedName>
        <fullName evidence="12">Cell volume regulation protein A</fullName>
    </submittedName>
</protein>
<feature type="transmembrane region" description="Helical" evidence="10">
    <location>
        <begin position="220"/>
        <end position="238"/>
    </location>
</feature>
<sequence length="506" mass="52038">MTAGLPADVWILAAGALLVAAILAAGFAGKVRIPGLLLFLVLGMLVADDGLGLVRLSDVELAQTLGTVGLLLILFEGGLTTKPGDVRRAAGPALVLATAGVVVTAAVVALAGWWLLDLDPLTAMLIGAVVSSTDAAAVFAVLRRSPLPRRMSALLEVESGANDPVAIMLTVGLVATFTGSPDPTDWVVFGVTQILGGVLVGALVGLAGSWMLSRAALGPTGVYPVLALGIAGLAYGTAALVGGSGFLAVYIAGLVVGAKVTLHRREIRTFHEGLSNTAEVGLFLLLGMLVFPSQLPPVAGTAVLVAVVLVLVARPLAVGLCLVWFGYSWREILFVSWVGLRGAVPIVLATFPAVAGYPEGDLIFNVVFFVVLTSAAIQGVSIRWVARVLGIEATPHDLDPVTSGRPLAGTGAELFEVPVRTDLALVGRAVAAVVPPCGTIAAVVRGKEALAPQAPVVLVPGDVLLLIVPHRPDAARQVTAWARGEAVEERPHDVVDERPHDPNQKG</sequence>
<dbReference type="Gene3D" id="3.30.70.1450">
    <property type="entry name" value="Regulator of K+ conductance, C-terminal domain"/>
    <property type="match status" value="1"/>
</dbReference>
<evidence type="ECO:0000256" key="10">
    <source>
        <dbReference type="SAM" id="Phobius"/>
    </source>
</evidence>
<evidence type="ECO:0000259" key="11">
    <source>
        <dbReference type="PROSITE" id="PS51202"/>
    </source>
</evidence>
<evidence type="ECO:0000256" key="4">
    <source>
        <dbReference type="ARBA" id="ARBA00022475"/>
    </source>
</evidence>
<feature type="domain" description="RCK C-terminal" evidence="11">
    <location>
        <begin position="402"/>
        <end position="484"/>
    </location>
</feature>
<dbReference type="PROSITE" id="PS51202">
    <property type="entry name" value="RCK_C"/>
    <property type="match status" value="1"/>
</dbReference>
<feature type="transmembrane region" description="Helical" evidence="10">
    <location>
        <begin position="362"/>
        <end position="386"/>
    </location>
</feature>
<dbReference type="PANTHER" id="PTHR32507">
    <property type="entry name" value="NA(+)/H(+) ANTIPORTER 1"/>
    <property type="match status" value="1"/>
</dbReference>
<evidence type="ECO:0000256" key="8">
    <source>
        <dbReference type="ARBA" id="ARBA00023136"/>
    </source>
</evidence>
<accession>A0ABX2A6W3</accession>
<feature type="transmembrane region" description="Helical" evidence="10">
    <location>
        <begin position="93"/>
        <end position="115"/>
    </location>
</feature>
<dbReference type="Gene3D" id="1.20.1530.20">
    <property type="match status" value="1"/>
</dbReference>
<proteinExistence type="predicted"/>
<evidence type="ECO:0000313" key="12">
    <source>
        <dbReference type="EMBL" id="NOV97625.1"/>
    </source>
</evidence>
<keyword evidence="7" id="KW-0406">Ion transport</keyword>
<gene>
    <name evidence="12" type="ORF">HDG69_002200</name>
</gene>
<dbReference type="PANTHER" id="PTHR32507:SF7">
    <property type="entry name" value="K(+)_H(+) ANTIPORTER NHAP2"/>
    <property type="match status" value="1"/>
</dbReference>
<feature type="transmembrane region" description="Helical" evidence="10">
    <location>
        <begin position="36"/>
        <end position="55"/>
    </location>
</feature>
<keyword evidence="13" id="KW-1185">Reference proteome</keyword>
<keyword evidence="5 10" id="KW-0812">Transmembrane</keyword>
<dbReference type="EMBL" id="JABEZU010000002">
    <property type="protein sequence ID" value="NOV97625.1"/>
    <property type="molecule type" value="Genomic_DNA"/>
</dbReference>
<evidence type="ECO:0000256" key="9">
    <source>
        <dbReference type="SAM" id="MobiDB-lite"/>
    </source>
</evidence>
<dbReference type="RefSeq" id="WP_171783808.1">
    <property type="nucleotide sequence ID" value="NZ_JABEZU010000002.1"/>
</dbReference>
<keyword evidence="2" id="KW-0813">Transport</keyword>
<evidence type="ECO:0000256" key="5">
    <source>
        <dbReference type="ARBA" id="ARBA00022692"/>
    </source>
</evidence>
<feature type="transmembrane region" description="Helical" evidence="10">
    <location>
        <begin position="12"/>
        <end position="29"/>
    </location>
</feature>
<feature type="transmembrane region" description="Helical" evidence="10">
    <location>
        <begin position="186"/>
        <end position="208"/>
    </location>
</feature>
<comment type="subcellular location">
    <subcellularLocation>
        <location evidence="1">Cell membrane</location>
        <topology evidence="1">Multi-pass membrane protein</topology>
    </subcellularLocation>
</comment>
<keyword evidence="3" id="KW-0050">Antiport</keyword>
<keyword evidence="8 10" id="KW-0472">Membrane</keyword>
<dbReference type="NCBIfam" id="NF003715">
    <property type="entry name" value="PRK05326.1-2"/>
    <property type="match status" value="1"/>
</dbReference>
<reference evidence="12 13" key="1">
    <citation type="submission" date="2020-05" db="EMBL/GenBank/DDBJ databases">
        <title>Genomic Encyclopedia of Type Strains, Phase III (KMG-III): the genomes of soil and plant-associated and newly described type strains.</title>
        <authorList>
            <person name="Whitman W."/>
        </authorList>
    </citation>
    <scope>NUCLEOTIDE SEQUENCE [LARGE SCALE GENOMIC DNA]</scope>
    <source>
        <strain evidence="12 13">KCTC 19046</strain>
    </source>
</reference>
<feature type="transmembrane region" description="Helical" evidence="10">
    <location>
        <begin position="303"/>
        <end position="325"/>
    </location>
</feature>
<dbReference type="Proteomes" id="UP000757540">
    <property type="component" value="Unassembled WGS sequence"/>
</dbReference>
<dbReference type="InterPro" id="IPR006153">
    <property type="entry name" value="Cation/H_exchanger_TM"/>
</dbReference>
<evidence type="ECO:0000256" key="1">
    <source>
        <dbReference type="ARBA" id="ARBA00004651"/>
    </source>
</evidence>
<dbReference type="InterPro" id="IPR006037">
    <property type="entry name" value="RCK_C"/>
</dbReference>
<dbReference type="InterPro" id="IPR036721">
    <property type="entry name" value="RCK_C_sf"/>
</dbReference>
<evidence type="ECO:0000256" key="7">
    <source>
        <dbReference type="ARBA" id="ARBA00023065"/>
    </source>
</evidence>
<keyword evidence="6 10" id="KW-1133">Transmembrane helix</keyword>
<feature type="transmembrane region" description="Helical" evidence="10">
    <location>
        <begin position="163"/>
        <end position="180"/>
    </location>
</feature>